<proteinExistence type="predicted"/>
<dbReference type="OMA" id="TIMIDFL"/>
<sequence length="366" mass="41919">MEFLKKALKYIGAKEALAEDNQEREIKCNNEPLEKKRKRRDHCNNNCNRDNKKPPASTLAYSQYTPLNYTRTQILMQVNEEKYMKWPRKMKRNPKRGNLKKYYKYHSGTDHDTEGCYKLKNEIESLIQRKHLNKFVRGPAPKNPKSLEAPKKPKYLEALIFIDEDLKGIIVPYDDALVVSAIIANFVVKRIFVDSGSSANILFYEVLEKMKLVPECLQPADIPLVGFFGNVVKPEGRITLPITVGAEPHQVTWMNEFLVVRIELPYNTIMGRLTLHALKVVMSSYHLALKLLIEHSIGVIRRDQQVARQCYVAALKGKNKETLSLESLDLREELASRGQLAEDLVSVPLDEANPKKTIRVGSNHPP</sequence>
<dbReference type="AlphaFoldDB" id="A0A1U7YZQ6"/>
<keyword evidence="2" id="KW-1185">Reference proteome</keyword>
<dbReference type="OrthoDB" id="2919534at2759"/>
<protein>
    <submittedName>
        <fullName evidence="3">Uncharacterized protein LOC104588768</fullName>
    </submittedName>
</protein>
<dbReference type="PANTHER" id="PTHR33240">
    <property type="entry name" value="OS08G0508500 PROTEIN"/>
    <property type="match status" value="1"/>
</dbReference>
<organism evidence="2 3">
    <name type="scientific">Nelumbo nucifera</name>
    <name type="common">Sacred lotus</name>
    <dbReference type="NCBI Taxonomy" id="4432"/>
    <lineage>
        <taxon>Eukaryota</taxon>
        <taxon>Viridiplantae</taxon>
        <taxon>Streptophyta</taxon>
        <taxon>Embryophyta</taxon>
        <taxon>Tracheophyta</taxon>
        <taxon>Spermatophyta</taxon>
        <taxon>Magnoliopsida</taxon>
        <taxon>Proteales</taxon>
        <taxon>Nelumbonaceae</taxon>
        <taxon>Nelumbo</taxon>
    </lineage>
</organism>
<name>A0A1U7YZQ6_NELNU</name>
<accession>A0A1U7YZQ6</accession>
<evidence type="ECO:0000313" key="3">
    <source>
        <dbReference type="RefSeq" id="XP_010245144.1"/>
    </source>
</evidence>
<dbReference type="InParanoid" id="A0A1U7YZQ6"/>
<dbReference type="KEGG" id="nnu:104588768"/>
<gene>
    <name evidence="3" type="primary">LOC104588768</name>
</gene>
<dbReference type="GeneID" id="104588768"/>
<dbReference type="Gene3D" id="2.40.70.10">
    <property type="entry name" value="Acid Proteases"/>
    <property type="match status" value="1"/>
</dbReference>
<dbReference type="PANTHER" id="PTHR33240:SF16">
    <property type="match status" value="1"/>
</dbReference>
<evidence type="ECO:0000256" key="1">
    <source>
        <dbReference type="SAM" id="MobiDB-lite"/>
    </source>
</evidence>
<dbReference type="CDD" id="cd00303">
    <property type="entry name" value="retropepsin_like"/>
    <property type="match status" value="1"/>
</dbReference>
<feature type="region of interest" description="Disordered" evidence="1">
    <location>
        <begin position="31"/>
        <end position="58"/>
    </location>
</feature>
<reference evidence="3" key="1">
    <citation type="submission" date="2025-08" db="UniProtKB">
        <authorList>
            <consortium name="RefSeq"/>
        </authorList>
    </citation>
    <scope>IDENTIFICATION</scope>
</reference>
<dbReference type="RefSeq" id="XP_010245144.1">
    <property type="nucleotide sequence ID" value="XM_010246842.1"/>
</dbReference>
<evidence type="ECO:0000313" key="2">
    <source>
        <dbReference type="Proteomes" id="UP000189703"/>
    </source>
</evidence>
<dbReference type="eggNOG" id="KOG0017">
    <property type="taxonomic scope" value="Eukaryota"/>
</dbReference>
<dbReference type="InterPro" id="IPR021109">
    <property type="entry name" value="Peptidase_aspartic_dom_sf"/>
</dbReference>
<dbReference type="Proteomes" id="UP000189703">
    <property type="component" value="Unplaced"/>
</dbReference>